<organism evidence="2 3">
    <name type="scientific">Vanilla planifolia</name>
    <name type="common">Vanilla</name>
    <dbReference type="NCBI Taxonomy" id="51239"/>
    <lineage>
        <taxon>Eukaryota</taxon>
        <taxon>Viridiplantae</taxon>
        <taxon>Streptophyta</taxon>
        <taxon>Embryophyta</taxon>
        <taxon>Tracheophyta</taxon>
        <taxon>Spermatophyta</taxon>
        <taxon>Magnoliopsida</taxon>
        <taxon>Liliopsida</taxon>
        <taxon>Asparagales</taxon>
        <taxon>Orchidaceae</taxon>
        <taxon>Vanilloideae</taxon>
        <taxon>Vanilleae</taxon>
        <taxon>Vanilla</taxon>
    </lineage>
</organism>
<dbReference type="Proteomes" id="UP000639772">
    <property type="component" value="Chromosome 11"/>
</dbReference>
<feature type="domain" description="TRF2/HOY1 PH-like" evidence="1">
    <location>
        <begin position="129"/>
        <end position="212"/>
    </location>
</feature>
<comment type="caution">
    <text evidence="2">The sequence shown here is derived from an EMBL/GenBank/DDBJ whole genome shotgun (WGS) entry which is preliminary data.</text>
</comment>
<evidence type="ECO:0000313" key="2">
    <source>
        <dbReference type="EMBL" id="KAG0463158.1"/>
    </source>
</evidence>
<dbReference type="PANTHER" id="PTHR33494">
    <property type="entry name" value="OS02G0793800 PROTEIN"/>
    <property type="match status" value="1"/>
</dbReference>
<dbReference type="EMBL" id="JADCNM010000011">
    <property type="protein sequence ID" value="KAG0463158.1"/>
    <property type="molecule type" value="Genomic_DNA"/>
</dbReference>
<protein>
    <recommendedName>
        <fullName evidence="1">TRF2/HOY1 PH-like domain-containing protein</fullName>
    </recommendedName>
</protein>
<sequence>MPKILRREVGGGFTNLGRLWIPGFNANSMIHSSNSESLRQPFVPCIAEMDEENVALGKRLKLVSDNHSKVSTENVHERPGQLGLRLTKNDSLLNSIHRRLSQQNSSSAPSIARGEIHEAVHPEKVKASNFSASLLRIGSWEHVSRREGDLVAKFYYAKHKLVWEVLDGTLKSKFEFQSSEIVALKATLPEDGPGTLEIVISLVGKLADTAAPSAQIKSAFAEYVHPALDHMEKEGFSRSSDKLFTPPPIADIRCLEHDFGGDESSDFKSEGPHLTSPVDSSRAVETLEDLRSLLMNDFHPTCAAEKDSSCRRCPLCGGCVKDWMISMAIAPLWTTFARMVDQGHLQSRRRRGFYATTRKWSTAIRISCLLDGLRNKRKFRKNIFPGERESIESEVSS</sequence>
<name>A0A835Q619_VANPL</name>
<dbReference type="OrthoDB" id="6159439at2759"/>
<proteinExistence type="predicted"/>
<gene>
    <name evidence="2" type="ORF">HPP92_021634</name>
</gene>
<dbReference type="Pfam" id="PF24818">
    <property type="entry name" value="PH_TRF2_HOY1"/>
    <property type="match status" value="1"/>
</dbReference>
<evidence type="ECO:0000259" key="1">
    <source>
        <dbReference type="Pfam" id="PF24818"/>
    </source>
</evidence>
<reference evidence="2 3" key="1">
    <citation type="journal article" date="2020" name="Nat. Food">
        <title>A phased Vanilla planifolia genome enables genetic improvement of flavour and production.</title>
        <authorList>
            <person name="Hasing T."/>
            <person name="Tang H."/>
            <person name="Brym M."/>
            <person name="Khazi F."/>
            <person name="Huang T."/>
            <person name="Chambers A.H."/>
        </authorList>
    </citation>
    <scope>NUCLEOTIDE SEQUENCE [LARGE SCALE GENOMIC DNA]</scope>
    <source>
        <tissue evidence="2">Leaf</tissue>
    </source>
</reference>
<dbReference type="AlphaFoldDB" id="A0A835Q619"/>
<evidence type="ECO:0000313" key="3">
    <source>
        <dbReference type="Proteomes" id="UP000639772"/>
    </source>
</evidence>
<accession>A0A835Q619</accession>
<dbReference type="InterPro" id="IPR057939">
    <property type="entry name" value="TRF2_HOY1_PH"/>
</dbReference>
<dbReference type="PANTHER" id="PTHR33494:SF1">
    <property type="entry name" value="C2H2-TYPE DOMAIN-CONTAINING PROTEIN-RELATED"/>
    <property type="match status" value="1"/>
</dbReference>